<evidence type="ECO:0000313" key="1">
    <source>
        <dbReference type="EMBL" id="KAI3697110.1"/>
    </source>
</evidence>
<reference evidence="1 2" key="2">
    <citation type="journal article" date="2022" name="Mol. Ecol. Resour.">
        <title>The genomes of chicory, endive, great burdock and yacon provide insights into Asteraceae paleo-polyploidization history and plant inulin production.</title>
        <authorList>
            <person name="Fan W."/>
            <person name="Wang S."/>
            <person name="Wang H."/>
            <person name="Wang A."/>
            <person name="Jiang F."/>
            <person name="Liu H."/>
            <person name="Zhao H."/>
            <person name="Xu D."/>
            <person name="Zhang Y."/>
        </authorList>
    </citation>
    <scope>NUCLEOTIDE SEQUENCE [LARGE SCALE GENOMIC DNA]</scope>
    <source>
        <strain evidence="2">cv. Niubang</strain>
    </source>
</reference>
<evidence type="ECO:0000313" key="2">
    <source>
        <dbReference type="Proteomes" id="UP001055879"/>
    </source>
</evidence>
<accession>A0ACB8ZIF9</accession>
<gene>
    <name evidence="1" type="ORF">L6452_29866</name>
</gene>
<dbReference type="Proteomes" id="UP001055879">
    <property type="component" value="Linkage Group LG10"/>
</dbReference>
<keyword evidence="2" id="KW-1185">Reference proteome</keyword>
<organism evidence="1 2">
    <name type="scientific">Arctium lappa</name>
    <name type="common">Greater burdock</name>
    <name type="synonym">Lappa major</name>
    <dbReference type="NCBI Taxonomy" id="4217"/>
    <lineage>
        <taxon>Eukaryota</taxon>
        <taxon>Viridiplantae</taxon>
        <taxon>Streptophyta</taxon>
        <taxon>Embryophyta</taxon>
        <taxon>Tracheophyta</taxon>
        <taxon>Spermatophyta</taxon>
        <taxon>Magnoliopsida</taxon>
        <taxon>eudicotyledons</taxon>
        <taxon>Gunneridae</taxon>
        <taxon>Pentapetalae</taxon>
        <taxon>asterids</taxon>
        <taxon>campanulids</taxon>
        <taxon>Asterales</taxon>
        <taxon>Asteraceae</taxon>
        <taxon>Carduoideae</taxon>
        <taxon>Cardueae</taxon>
        <taxon>Arctiinae</taxon>
        <taxon>Arctium</taxon>
    </lineage>
</organism>
<dbReference type="EMBL" id="CM042056">
    <property type="protein sequence ID" value="KAI3697110.1"/>
    <property type="molecule type" value="Genomic_DNA"/>
</dbReference>
<name>A0ACB8ZIF9_ARCLA</name>
<protein>
    <submittedName>
        <fullName evidence="1">Uncharacterized protein</fullName>
    </submittedName>
</protein>
<reference evidence="2" key="1">
    <citation type="journal article" date="2022" name="Mol. Ecol. Resour.">
        <title>The genomes of chicory, endive, great burdock and yacon provide insights into Asteraceae palaeo-polyploidization history and plant inulin production.</title>
        <authorList>
            <person name="Fan W."/>
            <person name="Wang S."/>
            <person name="Wang H."/>
            <person name="Wang A."/>
            <person name="Jiang F."/>
            <person name="Liu H."/>
            <person name="Zhao H."/>
            <person name="Xu D."/>
            <person name="Zhang Y."/>
        </authorList>
    </citation>
    <scope>NUCLEOTIDE SEQUENCE [LARGE SCALE GENOMIC DNA]</scope>
    <source>
        <strain evidence="2">cv. Niubang</strain>
    </source>
</reference>
<sequence length="103" mass="11549">MTATKKKGYGGRFQWDSVHPLQPFLPSSLPHWFRVVCPKPMDLTQNIAKRISTIGGGALIIDYGMDGIVSDSLQVMHIDVCTYNAWIMLLYLCTLMFGKDILA</sequence>
<comment type="caution">
    <text evidence="1">The sequence shown here is derived from an EMBL/GenBank/DDBJ whole genome shotgun (WGS) entry which is preliminary data.</text>
</comment>
<proteinExistence type="predicted"/>